<protein>
    <submittedName>
        <fullName evidence="2">Uncharacterized protein</fullName>
    </submittedName>
</protein>
<keyword evidence="1" id="KW-0175">Coiled coil</keyword>
<proteinExistence type="predicted"/>
<name>A0ABP0WYL8_9BRYO</name>
<dbReference type="Proteomes" id="UP001497444">
    <property type="component" value="Chromosome 4"/>
</dbReference>
<gene>
    <name evidence="2" type="ORF">CSSPJE1EN1_LOCUS17437</name>
</gene>
<feature type="coiled-coil region" evidence="1">
    <location>
        <begin position="40"/>
        <end position="67"/>
    </location>
</feature>
<sequence>MADSDQELSMGVLTIAEVQRVLEKGVSELRNLDCILEKKVLDIRARKKELRLEKEEIEDQLQSREMILKLFVKKYENLLPVEGNLSSMKDASSTIEIVSLSRGLLLAERTDPTQGLRTMYVCIVSTLR</sequence>
<accession>A0ABP0WYL8</accession>
<evidence type="ECO:0000313" key="2">
    <source>
        <dbReference type="EMBL" id="CAK9271959.1"/>
    </source>
</evidence>
<evidence type="ECO:0000313" key="3">
    <source>
        <dbReference type="Proteomes" id="UP001497444"/>
    </source>
</evidence>
<dbReference type="EMBL" id="OZ020099">
    <property type="protein sequence ID" value="CAK9271959.1"/>
    <property type="molecule type" value="Genomic_DNA"/>
</dbReference>
<evidence type="ECO:0000256" key="1">
    <source>
        <dbReference type="SAM" id="Coils"/>
    </source>
</evidence>
<organism evidence="2 3">
    <name type="scientific">Sphagnum jensenii</name>
    <dbReference type="NCBI Taxonomy" id="128206"/>
    <lineage>
        <taxon>Eukaryota</taxon>
        <taxon>Viridiplantae</taxon>
        <taxon>Streptophyta</taxon>
        <taxon>Embryophyta</taxon>
        <taxon>Bryophyta</taxon>
        <taxon>Sphagnophytina</taxon>
        <taxon>Sphagnopsida</taxon>
        <taxon>Sphagnales</taxon>
        <taxon>Sphagnaceae</taxon>
        <taxon>Sphagnum</taxon>
    </lineage>
</organism>
<keyword evidence="3" id="KW-1185">Reference proteome</keyword>
<reference evidence="2" key="1">
    <citation type="submission" date="2024-02" db="EMBL/GenBank/DDBJ databases">
        <authorList>
            <consortium name="ELIXIR-Norway"/>
            <consortium name="Elixir Norway"/>
        </authorList>
    </citation>
    <scope>NUCLEOTIDE SEQUENCE</scope>
</reference>